<dbReference type="EMBL" id="JAPTSV010000747">
    <property type="protein sequence ID" value="KAJ1519171.1"/>
    <property type="molecule type" value="Genomic_DNA"/>
</dbReference>
<dbReference type="AlphaFoldDB" id="A0AAV7X691"/>
<feature type="transmembrane region" description="Helical" evidence="1">
    <location>
        <begin position="96"/>
        <end position="118"/>
    </location>
</feature>
<keyword evidence="1" id="KW-0812">Transmembrane</keyword>
<keyword evidence="1" id="KW-0472">Membrane</keyword>
<reference evidence="2" key="1">
    <citation type="submission" date="2022-12" db="EMBL/GenBank/DDBJ databases">
        <title>Chromosome-level genome assembly of the bean flower thrips Megalurothrips usitatus.</title>
        <authorList>
            <person name="Ma L."/>
            <person name="Liu Q."/>
            <person name="Li H."/>
            <person name="Cai W."/>
        </authorList>
    </citation>
    <scope>NUCLEOTIDE SEQUENCE</scope>
    <source>
        <strain evidence="2">Cailab_2022a</strain>
    </source>
</reference>
<accession>A0AAV7X691</accession>
<feature type="transmembrane region" description="Helical" evidence="1">
    <location>
        <begin position="234"/>
        <end position="267"/>
    </location>
</feature>
<evidence type="ECO:0000256" key="1">
    <source>
        <dbReference type="SAM" id="Phobius"/>
    </source>
</evidence>
<keyword evidence="1" id="KW-1133">Transmembrane helix</keyword>
<organism evidence="2 3">
    <name type="scientific">Megalurothrips usitatus</name>
    <name type="common">bean blossom thrips</name>
    <dbReference type="NCBI Taxonomy" id="439358"/>
    <lineage>
        <taxon>Eukaryota</taxon>
        <taxon>Metazoa</taxon>
        <taxon>Ecdysozoa</taxon>
        <taxon>Arthropoda</taxon>
        <taxon>Hexapoda</taxon>
        <taxon>Insecta</taxon>
        <taxon>Pterygota</taxon>
        <taxon>Neoptera</taxon>
        <taxon>Paraneoptera</taxon>
        <taxon>Thysanoptera</taxon>
        <taxon>Terebrantia</taxon>
        <taxon>Thripoidea</taxon>
        <taxon>Thripidae</taxon>
        <taxon>Megalurothrips</taxon>
    </lineage>
</organism>
<dbReference type="Proteomes" id="UP001075354">
    <property type="component" value="Unassembled WGS sequence"/>
</dbReference>
<sequence>MAATVAVWVFLVVVGYFTVRVRIGLVSDGTKYYHIWDMVPRYATAFALSYIFVLPFTCWTTAHRAIAFIQYWTAFEAEMQSLLEANVSLAGLRRSAWWFTALAVGLPVCLQATALAVLPDESTWSMPVLLHSLIFMTLGTAFWLLCCQTFARVATFQAARLPSDFKRMGMTGLRAHRRIWHGMARTLDLMAASWGRTQMLLLAISFVAITCISFVVVHIIVVKGWSSQATWLGFVWVFSAAGICTICNGAHIASTGVTVISITGAWFSPYMRG</sequence>
<gene>
    <name evidence="2" type="ORF">ONE63_011227</name>
</gene>
<feature type="transmembrane region" description="Helical" evidence="1">
    <location>
        <begin position="39"/>
        <end position="62"/>
    </location>
</feature>
<evidence type="ECO:0000313" key="2">
    <source>
        <dbReference type="EMBL" id="KAJ1519171.1"/>
    </source>
</evidence>
<keyword evidence="3" id="KW-1185">Reference proteome</keyword>
<feature type="transmembrane region" description="Helical" evidence="1">
    <location>
        <begin position="199"/>
        <end position="222"/>
    </location>
</feature>
<name>A0AAV7X691_9NEOP</name>
<evidence type="ECO:0008006" key="4">
    <source>
        <dbReference type="Google" id="ProtNLM"/>
    </source>
</evidence>
<comment type="caution">
    <text evidence="2">The sequence shown here is derived from an EMBL/GenBank/DDBJ whole genome shotgun (WGS) entry which is preliminary data.</text>
</comment>
<proteinExistence type="predicted"/>
<protein>
    <recommendedName>
        <fullName evidence="4">Gustatory receptor</fullName>
    </recommendedName>
</protein>
<feature type="transmembrane region" description="Helical" evidence="1">
    <location>
        <begin position="124"/>
        <end position="146"/>
    </location>
</feature>
<evidence type="ECO:0000313" key="3">
    <source>
        <dbReference type="Proteomes" id="UP001075354"/>
    </source>
</evidence>